<keyword evidence="1" id="KW-0418">Kinase</keyword>
<dbReference type="Proteomes" id="UP000247416">
    <property type="component" value="Unassembled WGS sequence"/>
</dbReference>
<dbReference type="Gene3D" id="3.40.50.300">
    <property type="entry name" value="P-loop containing nucleotide triphosphate hydrolases"/>
    <property type="match status" value="1"/>
</dbReference>
<keyword evidence="2" id="KW-1185">Reference proteome</keyword>
<sequence>MKRIAIIGSGGAGKSTLARKLGKLLKIEVFHLDALFWKPGWVGASREEQKMVQSELVENEYWIFDGNYGGTMDIRLNKADTVIFLDFPRTLCAYRIIKRRFQYRNKTRPDMGEGCDERLDLEFLKWVWNFPKTKRLEILRKLESFSSNKEIIILTSPKEIKRFLHTIETAGNLNG</sequence>
<organism evidence="1 2">
    <name type="scientific">Ureibacillus chungkukjangi</name>
    <dbReference type="NCBI Taxonomy" id="1202712"/>
    <lineage>
        <taxon>Bacteria</taxon>
        <taxon>Bacillati</taxon>
        <taxon>Bacillota</taxon>
        <taxon>Bacilli</taxon>
        <taxon>Bacillales</taxon>
        <taxon>Caryophanaceae</taxon>
        <taxon>Ureibacillus</taxon>
    </lineage>
</organism>
<dbReference type="NCBIfam" id="NF005994">
    <property type="entry name" value="PRK08118.1"/>
    <property type="match status" value="1"/>
</dbReference>
<dbReference type="PANTHER" id="PTHR37816:SF3">
    <property type="entry name" value="MODULATES DNA TOPOLOGY"/>
    <property type="match status" value="1"/>
</dbReference>
<proteinExistence type="predicted"/>
<dbReference type="SUPFAM" id="SSF52540">
    <property type="entry name" value="P-loop containing nucleoside triphosphate hydrolases"/>
    <property type="match status" value="1"/>
</dbReference>
<dbReference type="PANTHER" id="PTHR37816">
    <property type="entry name" value="YALI0E33011P"/>
    <property type="match status" value="1"/>
</dbReference>
<dbReference type="OrthoDB" id="1201990at2"/>
<evidence type="ECO:0000313" key="2">
    <source>
        <dbReference type="Proteomes" id="UP000247416"/>
    </source>
</evidence>
<dbReference type="InterPro" id="IPR027417">
    <property type="entry name" value="P-loop_NTPase"/>
</dbReference>
<protein>
    <submittedName>
        <fullName evidence="1">Adenylate kinase family enzyme</fullName>
    </submittedName>
</protein>
<name>A0A318TRZ1_9BACL</name>
<dbReference type="EMBL" id="QJTJ01000008">
    <property type="protein sequence ID" value="PYF06697.1"/>
    <property type="molecule type" value="Genomic_DNA"/>
</dbReference>
<accession>A0A318TRZ1</accession>
<dbReference type="InterPro" id="IPR052922">
    <property type="entry name" value="Cytidylate_Kinase-2"/>
</dbReference>
<dbReference type="RefSeq" id="WP_107934674.1">
    <property type="nucleotide sequence ID" value="NZ_CP085009.1"/>
</dbReference>
<dbReference type="AlphaFoldDB" id="A0A318TRZ1"/>
<comment type="caution">
    <text evidence="1">The sequence shown here is derived from an EMBL/GenBank/DDBJ whole genome shotgun (WGS) entry which is preliminary data.</text>
</comment>
<reference evidence="1 2" key="1">
    <citation type="submission" date="2018-06" db="EMBL/GenBank/DDBJ databases">
        <title>Genomic Encyclopedia of Archaeal and Bacterial Type Strains, Phase II (KMG-II): from individual species to whole genera.</title>
        <authorList>
            <person name="Goeker M."/>
        </authorList>
    </citation>
    <scope>NUCLEOTIDE SEQUENCE [LARGE SCALE GENOMIC DNA]</scope>
    <source>
        <strain evidence="1 2">KACC 16626</strain>
    </source>
</reference>
<evidence type="ECO:0000313" key="1">
    <source>
        <dbReference type="EMBL" id="PYF06697.1"/>
    </source>
</evidence>
<dbReference type="GO" id="GO:0016301">
    <property type="term" value="F:kinase activity"/>
    <property type="evidence" value="ECO:0007669"/>
    <property type="project" value="UniProtKB-KW"/>
</dbReference>
<gene>
    <name evidence="1" type="ORF">BJ095_108119</name>
</gene>
<keyword evidence="1" id="KW-0808">Transferase</keyword>